<name>A0A0A9QYB9_ARUDO</name>
<reference evidence="1" key="1">
    <citation type="submission" date="2014-09" db="EMBL/GenBank/DDBJ databases">
        <authorList>
            <person name="Magalhaes I.L.F."/>
            <person name="Oliveira U."/>
            <person name="Santos F.R."/>
            <person name="Vidigal T.H.D.A."/>
            <person name="Brescovit A.D."/>
            <person name="Santos A.J."/>
        </authorList>
    </citation>
    <scope>NUCLEOTIDE SEQUENCE</scope>
    <source>
        <tissue evidence="1">Shoot tissue taken approximately 20 cm above the soil surface</tissue>
    </source>
</reference>
<protein>
    <submittedName>
        <fullName evidence="1">Uncharacterized protein</fullName>
    </submittedName>
</protein>
<proteinExistence type="predicted"/>
<reference evidence="1" key="2">
    <citation type="journal article" date="2015" name="Data Brief">
        <title>Shoot transcriptome of the giant reed, Arundo donax.</title>
        <authorList>
            <person name="Barrero R.A."/>
            <person name="Guerrero F.D."/>
            <person name="Moolhuijzen P."/>
            <person name="Goolsby J.A."/>
            <person name="Tidwell J."/>
            <person name="Bellgard S.E."/>
            <person name="Bellgard M.I."/>
        </authorList>
    </citation>
    <scope>NUCLEOTIDE SEQUENCE</scope>
    <source>
        <tissue evidence="1">Shoot tissue taken approximately 20 cm above the soil surface</tissue>
    </source>
</reference>
<dbReference type="EMBL" id="GBRH01198728">
    <property type="protein sequence ID" value="JAD99167.1"/>
    <property type="molecule type" value="Transcribed_RNA"/>
</dbReference>
<sequence length="30" mass="3015">MAIMSSADNPANCINFAPLSLSNFSGLSAA</sequence>
<organism evidence="1">
    <name type="scientific">Arundo donax</name>
    <name type="common">Giant reed</name>
    <name type="synonym">Donax arundinaceus</name>
    <dbReference type="NCBI Taxonomy" id="35708"/>
    <lineage>
        <taxon>Eukaryota</taxon>
        <taxon>Viridiplantae</taxon>
        <taxon>Streptophyta</taxon>
        <taxon>Embryophyta</taxon>
        <taxon>Tracheophyta</taxon>
        <taxon>Spermatophyta</taxon>
        <taxon>Magnoliopsida</taxon>
        <taxon>Liliopsida</taxon>
        <taxon>Poales</taxon>
        <taxon>Poaceae</taxon>
        <taxon>PACMAD clade</taxon>
        <taxon>Arundinoideae</taxon>
        <taxon>Arundineae</taxon>
        <taxon>Arundo</taxon>
    </lineage>
</organism>
<evidence type="ECO:0000313" key="1">
    <source>
        <dbReference type="EMBL" id="JAD99167.1"/>
    </source>
</evidence>
<accession>A0A0A9QYB9</accession>
<dbReference type="AlphaFoldDB" id="A0A0A9QYB9"/>